<dbReference type="Proteomes" id="UP000814128">
    <property type="component" value="Unassembled WGS sequence"/>
</dbReference>
<reference evidence="1" key="2">
    <citation type="journal article" date="2022" name="New Phytol.">
        <title>Evolutionary transition to the ectomycorrhizal habit in the genomes of a hyperdiverse lineage of mushroom-forming fungi.</title>
        <authorList>
            <person name="Looney B."/>
            <person name="Miyauchi S."/>
            <person name="Morin E."/>
            <person name="Drula E."/>
            <person name="Courty P.E."/>
            <person name="Kohler A."/>
            <person name="Kuo A."/>
            <person name="LaButti K."/>
            <person name="Pangilinan J."/>
            <person name="Lipzen A."/>
            <person name="Riley R."/>
            <person name="Andreopoulos W."/>
            <person name="He G."/>
            <person name="Johnson J."/>
            <person name="Nolan M."/>
            <person name="Tritt A."/>
            <person name="Barry K.W."/>
            <person name="Grigoriev I.V."/>
            <person name="Nagy L.G."/>
            <person name="Hibbett D."/>
            <person name="Henrissat B."/>
            <person name="Matheny P.B."/>
            <person name="Labbe J."/>
            <person name="Martin F.M."/>
        </authorList>
    </citation>
    <scope>NUCLEOTIDE SEQUENCE</scope>
    <source>
        <strain evidence="1">EC-137</strain>
    </source>
</reference>
<comment type="caution">
    <text evidence="1">The sequence shown here is derived from an EMBL/GenBank/DDBJ whole genome shotgun (WGS) entry which is preliminary data.</text>
</comment>
<keyword evidence="2" id="KW-1185">Reference proteome</keyword>
<protein>
    <submittedName>
        <fullName evidence="1">Uncharacterized protein</fullName>
    </submittedName>
</protein>
<proteinExistence type="predicted"/>
<reference evidence="1" key="1">
    <citation type="submission" date="2021-02" db="EMBL/GenBank/DDBJ databases">
        <authorList>
            <consortium name="DOE Joint Genome Institute"/>
            <person name="Ahrendt S."/>
            <person name="Looney B.P."/>
            <person name="Miyauchi S."/>
            <person name="Morin E."/>
            <person name="Drula E."/>
            <person name="Courty P.E."/>
            <person name="Chicoki N."/>
            <person name="Fauchery L."/>
            <person name="Kohler A."/>
            <person name="Kuo A."/>
            <person name="Labutti K."/>
            <person name="Pangilinan J."/>
            <person name="Lipzen A."/>
            <person name="Riley R."/>
            <person name="Andreopoulos W."/>
            <person name="He G."/>
            <person name="Johnson J."/>
            <person name="Barry K.W."/>
            <person name="Grigoriev I.V."/>
            <person name="Nagy L."/>
            <person name="Hibbett D."/>
            <person name="Henrissat B."/>
            <person name="Matheny P.B."/>
            <person name="Labbe J."/>
            <person name="Martin F."/>
        </authorList>
    </citation>
    <scope>NUCLEOTIDE SEQUENCE</scope>
    <source>
        <strain evidence="1">EC-137</strain>
    </source>
</reference>
<dbReference type="EMBL" id="MU273523">
    <property type="protein sequence ID" value="KAI0033287.1"/>
    <property type="molecule type" value="Genomic_DNA"/>
</dbReference>
<evidence type="ECO:0000313" key="2">
    <source>
        <dbReference type="Proteomes" id="UP000814128"/>
    </source>
</evidence>
<gene>
    <name evidence="1" type="ORF">K488DRAFT_85051</name>
</gene>
<sequence length="250" mass="27183">MTSSNEILFYDITRNVDDPAIRDFSYNTLRTRLALNIKGLAYKTVWVDIADVESESIKVDAPPNGERAGKPLYTSPFIVDPSSGRAVSDSPKIATYLDVQYPNTPVLSPSGSEAEARTTARVEKVRGALQPVLLPRLLATSTPRSLAHFRAQIGEERFAQITAVSPEAVPGCLNAALEALAELEGELGAGPFLGGEKPCWADTFLAGLLWALKNGFGEGDELWKAIVDARGGRWGAYMQEFEKKGWLKVV</sequence>
<evidence type="ECO:0000313" key="1">
    <source>
        <dbReference type="EMBL" id="KAI0033287.1"/>
    </source>
</evidence>
<organism evidence="1 2">
    <name type="scientific">Vararia minispora EC-137</name>
    <dbReference type="NCBI Taxonomy" id="1314806"/>
    <lineage>
        <taxon>Eukaryota</taxon>
        <taxon>Fungi</taxon>
        <taxon>Dikarya</taxon>
        <taxon>Basidiomycota</taxon>
        <taxon>Agaricomycotina</taxon>
        <taxon>Agaricomycetes</taxon>
        <taxon>Russulales</taxon>
        <taxon>Lachnocladiaceae</taxon>
        <taxon>Vararia</taxon>
    </lineage>
</organism>
<name>A0ACB8QNN8_9AGAM</name>
<accession>A0ACB8QNN8</accession>